<dbReference type="GO" id="GO:0046872">
    <property type="term" value="F:metal ion binding"/>
    <property type="evidence" value="ECO:0007669"/>
    <property type="project" value="InterPro"/>
</dbReference>
<dbReference type="InterPro" id="IPR041356">
    <property type="entry name" value="PGM1_C"/>
</dbReference>
<dbReference type="Pfam" id="PF18105">
    <property type="entry name" value="PGM1_C"/>
    <property type="match status" value="1"/>
</dbReference>
<dbReference type="Pfam" id="PF18604">
    <property type="entry name" value="PreAtp-grasp"/>
    <property type="match status" value="1"/>
</dbReference>
<dbReference type="EMBL" id="LMWY01000046">
    <property type="protein sequence ID" value="KUN95693.1"/>
    <property type="molecule type" value="Genomic_DNA"/>
</dbReference>
<dbReference type="GO" id="GO:0005524">
    <property type="term" value="F:ATP binding"/>
    <property type="evidence" value="ECO:0007669"/>
    <property type="project" value="UniProtKB-UniRule"/>
</dbReference>
<evidence type="ECO:0000256" key="1">
    <source>
        <dbReference type="PROSITE-ProRule" id="PRU00409"/>
    </source>
</evidence>
<evidence type="ECO:0000259" key="2">
    <source>
        <dbReference type="PROSITE" id="PS50975"/>
    </source>
</evidence>
<dbReference type="Gene3D" id="3.30.470.20">
    <property type="entry name" value="ATP-grasp fold, B domain"/>
    <property type="match status" value="1"/>
</dbReference>
<keyword evidence="1" id="KW-0547">Nucleotide-binding</keyword>
<dbReference type="InterPro" id="IPR011761">
    <property type="entry name" value="ATP-grasp"/>
</dbReference>
<evidence type="ECO:0000313" key="4">
    <source>
        <dbReference type="Proteomes" id="UP000053429"/>
    </source>
</evidence>
<keyword evidence="4" id="KW-1185">Reference proteome</keyword>
<dbReference type="InterPro" id="IPR040754">
    <property type="entry name" value="PreAtp-grasp"/>
</dbReference>
<dbReference type="Proteomes" id="UP000053429">
    <property type="component" value="Unassembled WGS sequence"/>
</dbReference>
<evidence type="ECO:0000313" key="3">
    <source>
        <dbReference type="EMBL" id="KUN95693.1"/>
    </source>
</evidence>
<comment type="caution">
    <text evidence="3">The sequence shown here is derived from an EMBL/GenBank/DDBJ whole genome shotgun (WGS) entry which is preliminary data.</text>
</comment>
<organism evidence="3 4">
    <name type="scientific">Streptomyces caeruleatus</name>
    <dbReference type="NCBI Taxonomy" id="661399"/>
    <lineage>
        <taxon>Bacteria</taxon>
        <taxon>Bacillati</taxon>
        <taxon>Actinomycetota</taxon>
        <taxon>Actinomycetes</taxon>
        <taxon>Kitasatosporales</taxon>
        <taxon>Streptomycetaceae</taxon>
        <taxon>Streptomyces</taxon>
    </lineage>
</organism>
<keyword evidence="1" id="KW-0067">ATP-binding</keyword>
<dbReference type="STRING" id="661399.AQJ67_34615"/>
<gene>
    <name evidence="3" type="ORF">AQJ67_34615</name>
</gene>
<protein>
    <recommendedName>
        <fullName evidence="2">ATP-grasp domain-containing protein</fullName>
    </recommendedName>
</protein>
<dbReference type="PROSITE" id="PS50975">
    <property type="entry name" value="ATP_GRASP"/>
    <property type="match status" value="1"/>
</dbReference>
<reference evidence="3 4" key="1">
    <citation type="submission" date="2015-10" db="EMBL/GenBank/DDBJ databases">
        <title>Draft genome sequence of Streptomyces caeruleatus NRRL B-24802, type strain for the species Streptomyces caeruleatus.</title>
        <authorList>
            <person name="Ruckert C."/>
            <person name="Winkler A."/>
            <person name="Kalinowski J."/>
            <person name="Kampfer P."/>
            <person name="Glaeser S."/>
        </authorList>
    </citation>
    <scope>NUCLEOTIDE SEQUENCE [LARGE SCALE GENOMIC DNA]</scope>
    <source>
        <strain evidence="3 4">NRRL B-24802</strain>
    </source>
</reference>
<dbReference type="SUPFAM" id="SSF56059">
    <property type="entry name" value="Glutathione synthetase ATP-binding domain-like"/>
    <property type="match status" value="1"/>
</dbReference>
<dbReference type="AlphaFoldDB" id="A0A101TNS5"/>
<accession>A0A101TNS5</accession>
<name>A0A101TNS5_9ACTN</name>
<feature type="domain" description="ATP-grasp" evidence="2">
    <location>
        <begin position="167"/>
        <end position="386"/>
    </location>
</feature>
<sequence>MLVLPAARERVRASDGDPGRTTRVLVGNDFSEDVRTDRGWTGWWVQRIAWFAEEGDTLVLPTHPEEAFLAYVTALTGVRRETLSIVVPPTREGSEGTLSPARLADPEFVASLAAAIGDREVSHLSALWPDAAVARLARTLGVRSAMPGYGFVDQAGGVLVNSKAVFRTIAGGAGVPMPEGAVCTSPEVAEEAILELLDGGPVVVKHDYMSGGRGNEILTTGEQFRPIGARRVIRVAGREDVRAYLRERWDWLTSGGRGRPVAERYVRDSSAYFSEFLVTDEGVEFTGDGELLSAPYAVGQIMPSQGLEPEVLGRIVEGGRRLGEALRALGYRGVLGPDTIVTPEREVLFTEYNGRVTGSTHIHGRIGRFAVGDGFGKDRVILERVWPEGWSTPSFSAALDTLRQAGLAYDPATRTGVVLTNAFDNNNGVMYCVVAADLSSAWSCDRTLKTLFAVSEQSVGGSDRI</sequence>
<proteinExistence type="predicted"/>